<evidence type="ECO:0000256" key="3">
    <source>
        <dbReference type="ARBA" id="ARBA00022729"/>
    </source>
</evidence>
<organism evidence="6 7">
    <name type="scientific">Emericella nidulans (strain FGSC A4 / ATCC 38163 / CBS 112.46 / NRRL 194 / M139)</name>
    <name type="common">Aspergillus nidulans</name>
    <dbReference type="NCBI Taxonomy" id="227321"/>
    <lineage>
        <taxon>Eukaryota</taxon>
        <taxon>Fungi</taxon>
        <taxon>Dikarya</taxon>
        <taxon>Ascomycota</taxon>
        <taxon>Pezizomycotina</taxon>
        <taxon>Eurotiomycetes</taxon>
        <taxon>Eurotiomycetidae</taxon>
        <taxon>Eurotiales</taxon>
        <taxon>Aspergillaceae</taxon>
        <taxon>Aspergillus</taxon>
        <taxon>Aspergillus subgen. Nidulantes</taxon>
    </lineage>
</organism>
<feature type="chain" id="PRO_5002991639" evidence="5">
    <location>
        <begin position="24"/>
        <end position="83"/>
    </location>
</feature>
<dbReference type="InterPro" id="IPR012334">
    <property type="entry name" value="Pectin_lyas_fold"/>
</dbReference>
<keyword evidence="3 5" id="KW-0732">Signal</keyword>
<comment type="subcellular location">
    <subcellularLocation>
        <location evidence="1">Secreted</location>
    </subcellularLocation>
</comment>
<feature type="region of interest" description="Disordered" evidence="4">
    <location>
        <begin position="29"/>
        <end position="50"/>
    </location>
</feature>
<dbReference type="RefSeq" id="XP_050468864.1">
    <property type="nucleotide sequence ID" value="XM_050613021.1"/>
</dbReference>
<reference evidence="7" key="2">
    <citation type="journal article" date="2009" name="Fungal Genet. Biol.">
        <title>The 2008 update of the Aspergillus nidulans genome annotation: a community effort.</title>
        <authorList>
            <person name="Wortman J.R."/>
            <person name="Gilsenan J.M."/>
            <person name="Joardar V."/>
            <person name="Deegan J."/>
            <person name="Clutterbuck J."/>
            <person name="Andersen M.R."/>
            <person name="Archer D."/>
            <person name="Bencina M."/>
            <person name="Braus G."/>
            <person name="Coutinho P."/>
            <person name="von Dohren H."/>
            <person name="Doonan J."/>
            <person name="Driessen A.J."/>
            <person name="Durek P."/>
            <person name="Espeso E."/>
            <person name="Fekete E."/>
            <person name="Flipphi M."/>
            <person name="Estrada C.G."/>
            <person name="Geysens S."/>
            <person name="Goldman G."/>
            <person name="de Groot P.W."/>
            <person name="Hansen K."/>
            <person name="Harris S.D."/>
            <person name="Heinekamp T."/>
            <person name="Helmstaedt K."/>
            <person name="Henrissat B."/>
            <person name="Hofmann G."/>
            <person name="Homan T."/>
            <person name="Horio T."/>
            <person name="Horiuchi H."/>
            <person name="James S."/>
            <person name="Jones M."/>
            <person name="Karaffa L."/>
            <person name="Karanyi Z."/>
            <person name="Kato M."/>
            <person name="Keller N."/>
            <person name="Kelly D.E."/>
            <person name="Kiel J.A."/>
            <person name="Kim J.M."/>
            <person name="van der Klei I.J."/>
            <person name="Klis F.M."/>
            <person name="Kovalchuk A."/>
            <person name="Krasevec N."/>
            <person name="Kubicek C.P."/>
            <person name="Liu B."/>
            <person name="Maccabe A."/>
            <person name="Meyer V."/>
            <person name="Mirabito P."/>
            <person name="Miskei M."/>
            <person name="Mos M."/>
            <person name="Mullins J."/>
            <person name="Nelson D.R."/>
            <person name="Nielsen J."/>
            <person name="Oakley B.R."/>
            <person name="Osmani S.A."/>
            <person name="Pakula T."/>
            <person name="Paszewski A."/>
            <person name="Paulsen I."/>
            <person name="Pilsyk S."/>
            <person name="Pocsi I."/>
            <person name="Punt P.J."/>
            <person name="Ram A.F."/>
            <person name="Ren Q."/>
            <person name="Robellet X."/>
            <person name="Robson G."/>
            <person name="Seiboth B."/>
            <person name="van Solingen P."/>
            <person name="Specht T."/>
            <person name="Sun J."/>
            <person name="Taheri-Talesh N."/>
            <person name="Takeshita N."/>
            <person name="Ussery D."/>
            <person name="vanKuyk P.A."/>
            <person name="Visser H."/>
            <person name="van de Vondervoort P.J."/>
            <person name="de Vries R.P."/>
            <person name="Walton J."/>
            <person name="Xiang X."/>
            <person name="Xiong Y."/>
            <person name="Zeng A.P."/>
            <person name="Brandt B.W."/>
            <person name="Cornell M.J."/>
            <person name="van den Hondel C.A."/>
            <person name="Visser J."/>
            <person name="Oliver S.G."/>
            <person name="Turner G."/>
        </authorList>
    </citation>
    <scope>GENOME REANNOTATION</scope>
    <source>
        <strain evidence="7">FGSC A4 / ATCC 38163 / CBS 112.46 / NRRL 194 / M139</strain>
    </source>
</reference>
<dbReference type="HOGENOM" id="CLU_2542570_0_0_1"/>
<dbReference type="STRING" id="227321.C8VND8"/>
<dbReference type="Gene3D" id="2.160.20.10">
    <property type="entry name" value="Single-stranded right-handed beta-helix, Pectin lyase-like"/>
    <property type="match status" value="1"/>
</dbReference>
<dbReference type="InParanoid" id="C8VND8"/>
<sequence length="83" mass="8456">MKNAVLSTLFAFLLCSASVQIVGTPSGFAAGTTGGGNATPQTPSSLDDTRTTTCEWNRLAGSGTWPSLTGQGVLAQSAQYKDS</sequence>
<accession>C8VND8</accession>
<evidence type="ECO:0000313" key="6">
    <source>
        <dbReference type="EMBL" id="CBF86637.1"/>
    </source>
</evidence>
<keyword evidence="2" id="KW-0964">Secreted</keyword>
<dbReference type="AlphaFoldDB" id="C8VND8"/>
<dbReference type="InterPro" id="IPR011050">
    <property type="entry name" value="Pectin_lyase_fold/virulence"/>
</dbReference>
<evidence type="ECO:0000256" key="5">
    <source>
        <dbReference type="SAM" id="SignalP"/>
    </source>
</evidence>
<proteinExistence type="predicted"/>
<dbReference type="SUPFAM" id="SSF51126">
    <property type="entry name" value="Pectin lyase-like"/>
    <property type="match status" value="1"/>
</dbReference>
<gene>
    <name evidence="6" type="ORF">ANIA_11333</name>
</gene>
<reference evidence="7" key="1">
    <citation type="journal article" date="2005" name="Nature">
        <title>Sequencing of Aspergillus nidulans and comparative analysis with A. fumigatus and A. oryzae.</title>
        <authorList>
            <person name="Galagan J.E."/>
            <person name="Calvo S.E."/>
            <person name="Cuomo C."/>
            <person name="Ma L.J."/>
            <person name="Wortman J.R."/>
            <person name="Batzoglou S."/>
            <person name="Lee S.I."/>
            <person name="Basturkmen M."/>
            <person name="Spevak C.C."/>
            <person name="Clutterbuck J."/>
            <person name="Kapitonov V."/>
            <person name="Jurka J."/>
            <person name="Scazzocchio C."/>
            <person name="Farman M."/>
            <person name="Butler J."/>
            <person name="Purcell S."/>
            <person name="Harris S."/>
            <person name="Braus G.H."/>
            <person name="Draht O."/>
            <person name="Busch S."/>
            <person name="D'Enfert C."/>
            <person name="Bouchier C."/>
            <person name="Goldman G.H."/>
            <person name="Bell-Pedersen D."/>
            <person name="Griffiths-Jones S."/>
            <person name="Doonan J.H."/>
            <person name="Yu J."/>
            <person name="Vienken K."/>
            <person name="Pain A."/>
            <person name="Freitag M."/>
            <person name="Selker E.U."/>
            <person name="Archer D.B."/>
            <person name="Penalva M.A."/>
            <person name="Oakley B.R."/>
            <person name="Momany M."/>
            <person name="Tanaka T."/>
            <person name="Kumagai T."/>
            <person name="Asai K."/>
            <person name="Machida M."/>
            <person name="Nierman W.C."/>
            <person name="Denning D.W."/>
            <person name="Caddick M."/>
            <person name="Hynes M."/>
            <person name="Paoletti M."/>
            <person name="Fischer R."/>
            <person name="Miller B."/>
            <person name="Dyer P."/>
            <person name="Sachs M.S."/>
            <person name="Osmani S.A."/>
            <person name="Birren B.W."/>
        </authorList>
    </citation>
    <scope>NUCLEOTIDE SEQUENCE [LARGE SCALE GENOMIC DNA]</scope>
    <source>
        <strain evidence="7">FGSC A4 / ATCC 38163 / CBS 112.46 / NRRL 194 / M139</strain>
    </source>
</reference>
<dbReference type="KEGG" id="ani:ANIA_11333"/>
<protein>
    <submittedName>
        <fullName evidence="6">Uncharacterized protein</fullName>
    </submittedName>
</protein>
<dbReference type="Proteomes" id="UP000000560">
    <property type="component" value="Chromosome VII"/>
</dbReference>
<dbReference type="GO" id="GO:0005576">
    <property type="term" value="C:extracellular region"/>
    <property type="evidence" value="ECO:0007669"/>
    <property type="project" value="UniProtKB-SubCell"/>
</dbReference>
<dbReference type="GeneID" id="74896935"/>
<keyword evidence="7" id="KW-1185">Reference proteome</keyword>
<dbReference type="EMBL" id="BN001307">
    <property type="protein sequence ID" value="CBF86637.1"/>
    <property type="molecule type" value="Genomic_DNA"/>
</dbReference>
<evidence type="ECO:0000256" key="1">
    <source>
        <dbReference type="ARBA" id="ARBA00004613"/>
    </source>
</evidence>
<feature type="signal peptide" evidence="5">
    <location>
        <begin position="1"/>
        <end position="23"/>
    </location>
</feature>
<evidence type="ECO:0000256" key="4">
    <source>
        <dbReference type="SAM" id="MobiDB-lite"/>
    </source>
</evidence>
<name>C8VND8_EMENI</name>
<evidence type="ECO:0000313" key="7">
    <source>
        <dbReference type="Proteomes" id="UP000000560"/>
    </source>
</evidence>
<evidence type="ECO:0000256" key="2">
    <source>
        <dbReference type="ARBA" id="ARBA00022525"/>
    </source>
</evidence>